<evidence type="ECO:0000313" key="3">
    <source>
        <dbReference type="Proteomes" id="UP000502608"/>
    </source>
</evidence>
<gene>
    <name evidence="2" type="ORF">HBH39_07680</name>
</gene>
<sequence length="310" mass="35607">MSVNELEFEKVAEKAQTELILPLAHIRIAAMRYGDENKPIILACHGWLDNLNSFLPLAELFLASDLVNHYQLITFDWPGHGFSEHRPGTYPLHFIDYVYDLDAVVEYLTHDNNLPITLLGHSLGGLVAAAYNASFVNRIEKLILIEALSPINEPAEFTKTRLQDGIKQHRLFNAKKQQSPAFQDRGYANLDVIIKARQQLTGLDEIWCRMISQRNVQLVNQRFYWRSDPRLKLDSLYRMTFEQVDALMSQSDTSTLLVLGEQGFKQLKLMLEHTDKWFSRITISHLEGDHHVHMGNAGALLQQIRAFILK</sequence>
<feature type="domain" description="AB hydrolase-1" evidence="1">
    <location>
        <begin position="39"/>
        <end position="166"/>
    </location>
</feature>
<dbReference type="RefSeq" id="WP_167677072.1">
    <property type="nucleotide sequence ID" value="NZ_CP050313.1"/>
</dbReference>
<dbReference type="Pfam" id="PF00561">
    <property type="entry name" value="Abhydrolase_1"/>
    <property type="match status" value="1"/>
</dbReference>
<dbReference type="SUPFAM" id="SSF53474">
    <property type="entry name" value="alpha/beta-Hydrolases"/>
    <property type="match status" value="1"/>
</dbReference>
<dbReference type="InterPro" id="IPR000073">
    <property type="entry name" value="AB_hydrolase_1"/>
</dbReference>
<keyword evidence="2" id="KW-0378">Hydrolase</keyword>
<dbReference type="PANTHER" id="PTHR43798:SF33">
    <property type="entry name" value="HYDROLASE, PUTATIVE (AFU_ORTHOLOGUE AFUA_2G14860)-RELATED"/>
    <property type="match status" value="1"/>
</dbReference>
<dbReference type="PRINTS" id="PR00111">
    <property type="entry name" value="ABHYDROLASE"/>
</dbReference>
<reference evidence="2 3" key="1">
    <citation type="submission" date="2020-03" db="EMBL/GenBank/DDBJ databases">
        <title>Complete genome sequence of Shewanella sp.</title>
        <authorList>
            <person name="Kim Y.-S."/>
            <person name="Kim S.-J."/>
            <person name="Jung H.-K."/>
            <person name="Kim K.-H."/>
        </authorList>
    </citation>
    <scope>NUCLEOTIDE SEQUENCE [LARGE SCALE GENOMIC DNA]</scope>
    <source>
        <strain evidence="2 3">PN3F2</strain>
    </source>
</reference>
<keyword evidence="3" id="KW-1185">Reference proteome</keyword>
<evidence type="ECO:0000259" key="1">
    <source>
        <dbReference type="Pfam" id="PF00561"/>
    </source>
</evidence>
<dbReference type="AlphaFoldDB" id="A0A6G9QJY1"/>
<dbReference type="Proteomes" id="UP000502608">
    <property type="component" value="Chromosome"/>
</dbReference>
<dbReference type="InterPro" id="IPR050266">
    <property type="entry name" value="AB_hydrolase_sf"/>
</dbReference>
<organism evidence="2 3">
    <name type="scientific">Shewanella aestuarii</name>
    <dbReference type="NCBI Taxonomy" id="1028752"/>
    <lineage>
        <taxon>Bacteria</taxon>
        <taxon>Pseudomonadati</taxon>
        <taxon>Pseudomonadota</taxon>
        <taxon>Gammaproteobacteria</taxon>
        <taxon>Alteromonadales</taxon>
        <taxon>Shewanellaceae</taxon>
        <taxon>Shewanella</taxon>
    </lineage>
</organism>
<dbReference type="InterPro" id="IPR029058">
    <property type="entry name" value="AB_hydrolase_fold"/>
</dbReference>
<proteinExistence type="predicted"/>
<dbReference type="PANTHER" id="PTHR43798">
    <property type="entry name" value="MONOACYLGLYCEROL LIPASE"/>
    <property type="match status" value="1"/>
</dbReference>
<protein>
    <submittedName>
        <fullName evidence="2">Alpha/beta hydrolase</fullName>
    </submittedName>
</protein>
<dbReference type="Gene3D" id="3.40.50.1820">
    <property type="entry name" value="alpha/beta hydrolase"/>
    <property type="match status" value="1"/>
</dbReference>
<evidence type="ECO:0000313" key="2">
    <source>
        <dbReference type="EMBL" id="QIR14377.1"/>
    </source>
</evidence>
<dbReference type="EMBL" id="CP050313">
    <property type="protein sequence ID" value="QIR14377.1"/>
    <property type="molecule type" value="Genomic_DNA"/>
</dbReference>
<dbReference type="KEGG" id="saes:HBH39_07680"/>
<accession>A0A6G9QJY1</accession>
<dbReference type="GO" id="GO:0016787">
    <property type="term" value="F:hydrolase activity"/>
    <property type="evidence" value="ECO:0007669"/>
    <property type="project" value="UniProtKB-KW"/>
</dbReference>
<name>A0A6G9QJY1_9GAMM</name>
<dbReference type="GO" id="GO:0016020">
    <property type="term" value="C:membrane"/>
    <property type="evidence" value="ECO:0007669"/>
    <property type="project" value="TreeGrafter"/>
</dbReference>